<dbReference type="Proteomes" id="UP000254040">
    <property type="component" value="Unassembled WGS sequence"/>
</dbReference>
<dbReference type="RefSeq" id="WP_028385249.1">
    <property type="nucleotide sequence ID" value="NZ_CAAAJG010000005.1"/>
</dbReference>
<reference evidence="2 4" key="1">
    <citation type="submission" date="2015-11" db="EMBL/GenBank/DDBJ databases">
        <title>Genomic analysis of 38 Legionella species identifies large and diverse effector repertoires.</title>
        <authorList>
            <person name="Burstein D."/>
            <person name="Amaro F."/>
            <person name="Zusman T."/>
            <person name="Lifshitz Z."/>
            <person name="Cohen O."/>
            <person name="Gilbert J.A."/>
            <person name="Pupko T."/>
            <person name="Shuman H.A."/>
            <person name="Segal G."/>
        </authorList>
    </citation>
    <scope>NUCLEOTIDE SEQUENCE [LARGE SCALE GENOMIC DNA]</scope>
    <source>
        <strain evidence="2 4">ATCC 43877</strain>
    </source>
</reference>
<dbReference type="STRING" id="39962.Lmor_2639"/>
<keyword evidence="1" id="KW-0472">Membrane</keyword>
<name>A0A378JUP3_9GAMM</name>
<keyword evidence="1" id="KW-1133">Transmembrane helix</keyword>
<dbReference type="OrthoDB" id="5656525at2"/>
<accession>A0A378JUP3</accession>
<evidence type="ECO:0000313" key="5">
    <source>
        <dbReference type="Proteomes" id="UP000254040"/>
    </source>
</evidence>
<keyword evidence="4" id="KW-1185">Reference proteome</keyword>
<organism evidence="3 5">
    <name type="scientific">Legionella moravica</name>
    <dbReference type="NCBI Taxonomy" id="39962"/>
    <lineage>
        <taxon>Bacteria</taxon>
        <taxon>Pseudomonadati</taxon>
        <taxon>Pseudomonadota</taxon>
        <taxon>Gammaproteobacteria</taxon>
        <taxon>Legionellales</taxon>
        <taxon>Legionellaceae</taxon>
        <taxon>Legionella</taxon>
    </lineage>
</organism>
<evidence type="ECO:0000313" key="3">
    <source>
        <dbReference type="EMBL" id="STX62156.1"/>
    </source>
</evidence>
<proteinExistence type="predicted"/>
<feature type="transmembrane region" description="Helical" evidence="1">
    <location>
        <begin position="218"/>
        <end position="240"/>
    </location>
</feature>
<keyword evidence="1" id="KW-0812">Transmembrane</keyword>
<sequence length="274" mass="30977">MARKDKREAAAFKKAHDALERTITSLRACNSYDRLQAILHSIDKAKKSTQSPYSPLKLTPHHQSDINRLKATIDSLIKEKILAFPAPVVPVVQDVPVEEAHESSEQSQHENNNVVFDETRLKDLKNVFDQMYILRQKIEELHTKTEYYVAENKTVKVASYRKAVEAGRALYDQIQSLCTQYARKEIDLDAFKQQSTGLLKNDNPNVAELKTHREYKDVLVNLLIALTGVGLLAIAAMSVYNGRLTMFKTNTDSGSKIDALKDTLEHVQTTVNPK</sequence>
<dbReference type="EMBL" id="UGOG01000001">
    <property type="protein sequence ID" value="STX62156.1"/>
    <property type="molecule type" value="Genomic_DNA"/>
</dbReference>
<gene>
    <name evidence="2" type="ORF">Lmor_2639</name>
    <name evidence="3" type="ORF">NCTC12239_01077</name>
</gene>
<dbReference type="Proteomes" id="UP000054985">
    <property type="component" value="Unassembled WGS sequence"/>
</dbReference>
<dbReference type="EMBL" id="LNYN01000035">
    <property type="protein sequence ID" value="KTD31763.1"/>
    <property type="molecule type" value="Genomic_DNA"/>
</dbReference>
<protein>
    <submittedName>
        <fullName evidence="3">Uncharacterized protein</fullName>
    </submittedName>
</protein>
<evidence type="ECO:0000313" key="2">
    <source>
        <dbReference type="EMBL" id="KTD31763.1"/>
    </source>
</evidence>
<evidence type="ECO:0000313" key="4">
    <source>
        <dbReference type="Proteomes" id="UP000054985"/>
    </source>
</evidence>
<evidence type="ECO:0000256" key="1">
    <source>
        <dbReference type="SAM" id="Phobius"/>
    </source>
</evidence>
<reference evidence="3 5" key="2">
    <citation type="submission" date="2018-06" db="EMBL/GenBank/DDBJ databases">
        <authorList>
            <consortium name="Pathogen Informatics"/>
            <person name="Doyle S."/>
        </authorList>
    </citation>
    <scope>NUCLEOTIDE SEQUENCE [LARGE SCALE GENOMIC DNA]</scope>
    <source>
        <strain evidence="3 5">NCTC12239</strain>
    </source>
</reference>
<dbReference type="AlphaFoldDB" id="A0A378JUP3"/>